<reference evidence="2 3" key="1">
    <citation type="submission" date="2018-12" db="EMBL/GenBank/DDBJ databases">
        <title>The genome of Variovorax gossypii DSM 100435.</title>
        <authorList>
            <person name="Gao J."/>
            <person name="Sun J."/>
        </authorList>
    </citation>
    <scope>NUCLEOTIDE SEQUENCE [LARGE SCALE GENOMIC DNA]</scope>
    <source>
        <strain evidence="2 3">DSM 100435</strain>
    </source>
</reference>
<dbReference type="EMBL" id="RXOE01000001">
    <property type="protein sequence ID" value="RTQ37131.1"/>
    <property type="molecule type" value="Genomic_DNA"/>
</dbReference>
<evidence type="ECO:0000313" key="3">
    <source>
        <dbReference type="Proteomes" id="UP000267418"/>
    </source>
</evidence>
<dbReference type="OrthoDB" id="6963226at2"/>
<sequence>MNISFALTEEQDASHAEALKKQAAINDAAALQLLYRRVSWDIVADRIELHFRSACDHAMDAGWFESMYVSRIDARRTIQLFCGQHPVGGAGERDLESGCTLVVSQSALGSVVVLFYPFESRNVRRKKSRLIWGHFDGPLQFSHSVIARMIEDFLVYERVSSALFAESSKDRRRVEKLEDRSRALEGDYTGRWFSRTGLRWLTGGSLVVTGLLFWWLFDPDKGQRLEPLVGLCTLVVGWATAQAQKYKDAIAKSEAREDAERALAESEATIAQRRRHAGSDVGHPVGLTD</sequence>
<protein>
    <submittedName>
        <fullName evidence="2">Uncharacterized protein</fullName>
    </submittedName>
</protein>
<comment type="caution">
    <text evidence="2">The sequence shown here is derived from an EMBL/GenBank/DDBJ whole genome shotgun (WGS) entry which is preliminary data.</text>
</comment>
<proteinExistence type="predicted"/>
<organism evidence="2 3">
    <name type="scientific">Variovorax gossypii</name>
    <dbReference type="NCBI Taxonomy" id="1679495"/>
    <lineage>
        <taxon>Bacteria</taxon>
        <taxon>Pseudomonadati</taxon>
        <taxon>Pseudomonadota</taxon>
        <taxon>Betaproteobacteria</taxon>
        <taxon>Burkholderiales</taxon>
        <taxon>Comamonadaceae</taxon>
        <taxon>Variovorax</taxon>
    </lineage>
</organism>
<dbReference type="AlphaFoldDB" id="A0A3S0HHS6"/>
<name>A0A3S0HHS6_9BURK</name>
<dbReference type="RefSeq" id="WP_126468912.1">
    <property type="nucleotide sequence ID" value="NZ_RXOE01000001.1"/>
</dbReference>
<keyword evidence="3" id="KW-1185">Reference proteome</keyword>
<feature type="region of interest" description="Disordered" evidence="1">
    <location>
        <begin position="270"/>
        <end position="289"/>
    </location>
</feature>
<dbReference type="Proteomes" id="UP000267418">
    <property type="component" value="Unassembled WGS sequence"/>
</dbReference>
<gene>
    <name evidence="2" type="ORF">EJP69_05220</name>
</gene>
<accession>A0A3S0HHS6</accession>
<evidence type="ECO:0000313" key="2">
    <source>
        <dbReference type="EMBL" id="RTQ37131.1"/>
    </source>
</evidence>
<evidence type="ECO:0000256" key="1">
    <source>
        <dbReference type="SAM" id="MobiDB-lite"/>
    </source>
</evidence>